<reference evidence="1 2" key="1">
    <citation type="journal article" date="2021" name="Elife">
        <title>Chloroplast acquisition without the gene transfer in kleptoplastic sea slugs, Plakobranchus ocellatus.</title>
        <authorList>
            <person name="Maeda T."/>
            <person name="Takahashi S."/>
            <person name="Yoshida T."/>
            <person name="Shimamura S."/>
            <person name="Takaki Y."/>
            <person name="Nagai Y."/>
            <person name="Toyoda A."/>
            <person name="Suzuki Y."/>
            <person name="Arimoto A."/>
            <person name="Ishii H."/>
            <person name="Satoh N."/>
            <person name="Nishiyama T."/>
            <person name="Hasebe M."/>
            <person name="Maruyama T."/>
            <person name="Minagawa J."/>
            <person name="Obokata J."/>
            <person name="Shigenobu S."/>
        </authorList>
    </citation>
    <scope>NUCLEOTIDE SEQUENCE [LARGE SCALE GENOMIC DNA]</scope>
</reference>
<organism evidence="1 2">
    <name type="scientific">Elysia marginata</name>
    <dbReference type="NCBI Taxonomy" id="1093978"/>
    <lineage>
        <taxon>Eukaryota</taxon>
        <taxon>Metazoa</taxon>
        <taxon>Spiralia</taxon>
        <taxon>Lophotrochozoa</taxon>
        <taxon>Mollusca</taxon>
        <taxon>Gastropoda</taxon>
        <taxon>Heterobranchia</taxon>
        <taxon>Euthyneura</taxon>
        <taxon>Panpulmonata</taxon>
        <taxon>Sacoglossa</taxon>
        <taxon>Placobranchoidea</taxon>
        <taxon>Plakobranchidae</taxon>
        <taxon>Elysia</taxon>
    </lineage>
</organism>
<dbReference type="Proteomes" id="UP000762676">
    <property type="component" value="Unassembled WGS sequence"/>
</dbReference>
<keyword evidence="2" id="KW-1185">Reference proteome</keyword>
<dbReference type="AlphaFoldDB" id="A0AAV4EDI2"/>
<accession>A0AAV4EDI2</accession>
<evidence type="ECO:0000313" key="1">
    <source>
        <dbReference type="EMBL" id="GFR58864.1"/>
    </source>
</evidence>
<protein>
    <submittedName>
        <fullName evidence="1">Uncharacterized protein</fullName>
    </submittedName>
</protein>
<name>A0AAV4EDI2_9GAST</name>
<dbReference type="EMBL" id="BMAT01010698">
    <property type="protein sequence ID" value="GFR58864.1"/>
    <property type="molecule type" value="Genomic_DNA"/>
</dbReference>
<sequence length="107" mass="12377">MEGFFVPQGDKYRGKPITTLPVVLNNDLSCLESSIYCLKTFKDIENLKKIAEQRDQWRILCTRIQKEAEALQSDDYDAQRDKSSKSVSHIHEPTFTLCEHLYKVANP</sequence>
<evidence type="ECO:0000313" key="2">
    <source>
        <dbReference type="Proteomes" id="UP000762676"/>
    </source>
</evidence>
<comment type="caution">
    <text evidence="1">The sequence shown here is derived from an EMBL/GenBank/DDBJ whole genome shotgun (WGS) entry which is preliminary data.</text>
</comment>
<gene>
    <name evidence="1" type="ORF">ElyMa_005370700</name>
</gene>
<proteinExistence type="predicted"/>